<name>A0A5B7D8H3_PORTR</name>
<evidence type="ECO:0000256" key="2">
    <source>
        <dbReference type="SAM" id="Phobius"/>
    </source>
</evidence>
<accession>A0A5B7D8H3</accession>
<dbReference type="AlphaFoldDB" id="A0A5B7D8H3"/>
<proteinExistence type="predicted"/>
<feature type="transmembrane region" description="Helical" evidence="2">
    <location>
        <begin position="76"/>
        <end position="94"/>
    </location>
</feature>
<keyword evidence="2" id="KW-1133">Transmembrane helix</keyword>
<evidence type="ECO:0000313" key="3">
    <source>
        <dbReference type="EMBL" id="MPC17599.1"/>
    </source>
</evidence>
<protein>
    <submittedName>
        <fullName evidence="3">Uncharacterized protein</fullName>
    </submittedName>
</protein>
<keyword evidence="4" id="KW-1185">Reference proteome</keyword>
<dbReference type="Proteomes" id="UP000324222">
    <property type="component" value="Unassembled WGS sequence"/>
</dbReference>
<evidence type="ECO:0000256" key="1">
    <source>
        <dbReference type="SAM" id="MobiDB-lite"/>
    </source>
</evidence>
<keyword evidence="2" id="KW-0472">Membrane</keyword>
<dbReference type="EMBL" id="VSRR010000604">
    <property type="protein sequence ID" value="MPC17599.1"/>
    <property type="molecule type" value="Genomic_DNA"/>
</dbReference>
<reference evidence="3 4" key="1">
    <citation type="submission" date="2019-05" db="EMBL/GenBank/DDBJ databases">
        <title>Another draft genome of Portunus trituberculatus and its Hox gene families provides insights of decapod evolution.</title>
        <authorList>
            <person name="Jeong J.-H."/>
            <person name="Song I."/>
            <person name="Kim S."/>
            <person name="Choi T."/>
            <person name="Kim D."/>
            <person name="Ryu S."/>
            <person name="Kim W."/>
        </authorList>
    </citation>
    <scope>NUCLEOTIDE SEQUENCE [LARGE SCALE GENOMIC DNA]</scope>
    <source>
        <tissue evidence="3">Muscle</tissue>
    </source>
</reference>
<evidence type="ECO:0000313" key="4">
    <source>
        <dbReference type="Proteomes" id="UP000324222"/>
    </source>
</evidence>
<keyword evidence="2" id="KW-0812">Transmembrane</keyword>
<gene>
    <name evidence="3" type="ORF">E2C01_010462</name>
</gene>
<organism evidence="3 4">
    <name type="scientific">Portunus trituberculatus</name>
    <name type="common">Swimming crab</name>
    <name type="synonym">Neptunus trituberculatus</name>
    <dbReference type="NCBI Taxonomy" id="210409"/>
    <lineage>
        <taxon>Eukaryota</taxon>
        <taxon>Metazoa</taxon>
        <taxon>Ecdysozoa</taxon>
        <taxon>Arthropoda</taxon>
        <taxon>Crustacea</taxon>
        <taxon>Multicrustacea</taxon>
        <taxon>Malacostraca</taxon>
        <taxon>Eumalacostraca</taxon>
        <taxon>Eucarida</taxon>
        <taxon>Decapoda</taxon>
        <taxon>Pleocyemata</taxon>
        <taxon>Brachyura</taxon>
        <taxon>Eubrachyura</taxon>
        <taxon>Portunoidea</taxon>
        <taxon>Portunidae</taxon>
        <taxon>Portuninae</taxon>
        <taxon>Portunus</taxon>
    </lineage>
</organism>
<comment type="caution">
    <text evidence="3">The sequence shown here is derived from an EMBL/GenBank/DDBJ whole genome shotgun (WGS) entry which is preliminary data.</text>
</comment>
<feature type="compositionally biased region" description="Pro residues" evidence="1">
    <location>
        <begin position="124"/>
        <end position="138"/>
    </location>
</feature>
<feature type="region of interest" description="Disordered" evidence="1">
    <location>
        <begin position="105"/>
        <end position="138"/>
    </location>
</feature>
<sequence>MLPSYCDGYWASVIQCAHEDVSEEDMRLVRVKAHEVRAMATSALFKKIRNIPAVLQAGTWKSMSTFASFYLRDITLWYLDTFFLGPVVSALRVISPHRRRYEGIWQSRDPGSCTSQFQGRYESPPLPPPPPPGSRGSH</sequence>